<feature type="binding site" evidence="12">
    <location>
        <position position="251"/>
    </location>
    <ligand>
        <name>Zn(2+)</name>
        <dbReference type="ChEBI" id="CHEBI:29105"/>
    </ligand>
</feature>
<dbReference type="HAMAP" id="MF_00041">
    <property type="entry name" value="Cys_tRNA_synth"/>
    <property type="match status" value="1"/>
</dbReference>
<evidence type="ECO:0000256" key="11">
    <source>
        <dbReference type="ARBA" id="ARBA00023146"/>
    </source>
</evidence>
<dbReference type="InterPro" id="IPR032678">
    <property type="entry name" value="tRNA-synt_1_cat_dom"/>
</dbReference>
<keyword evidence="9 12" id="KW-0067">ATP-binding</keyword>
<accession>A0A1J1DZI5</accession>
<organism evidence="14 15">
    <name type="scientific">Ichthyobacterium seriolicida</name>
    <dbReference type="NCBI Taxonomy" id="242600"/>
    <lineage>
        <taxon>Bacteria</taxon>
        <taxon>Pseudomonadati</taxon>
        <taxon>Bacteroidota</taxon>
        <taxon>Flavobacteriia</taxon>
        <taxon>Flavobacteriales</taxon>
        <taxon>Ichthyobacteriaceae</taxon>
        <taxon>Ichthyobacterium</taxon>
    </lineage>
</organism>
<dbReference type="Pfam" id="PF01406">
    <property type="entry name" value="tRNA-synt_1e"/>
    <property type="match status" value="1"/>
</dbReference>
<dbReference type="SUPFAM" id="SSF47323">
    <property type="entry name" value="Anticodon-binding domain of a subclass of class I aminoacyl-tRNA synthetases"/>
    <property type="match status" value="1"/>
</dbReference>
<dbReference type="SMART" id="SM00840">
    <property type="entry name" value="DALR_2"/>
    <property type="match status" value="1"/>
</dbReference>
<dbReference type="InterPro" id="IPR015803">
    <property type="entry name" value="Cys-tRNA-ligase"/>
</dbReference>
<reference evidence="14 15" key="1">
    <citation type="submission" date="2014-03" db="EMBL/GenBank/DDBJ databases">
        <title>complete genome sequence of Flavobacteriaceae bacterium JBKA-6.</title>
        <authorList>
            <person name="Takano T."/>
            <person name="Nakamura Y."/>
            <person name="Takuma S."/>
            <person name="Yasuike M."/>
            <person name="Matsuyama T."/>
            <person name="Sakai T."/>
            <person name="Fujiwara A."/>
            <person name="Kimoto K."/>
            <person name="Fukuda Y."/>
            <person name="Kondo H."/>
            <person name="Hirono I."/>
            <person name="Nakayasu C."/>
        </authorList>
    </citation>
    <scope>NUCLEOTIDE SEQUENCE [LARGE SCALE GENOMIC DNA]</scope>
    <source>
        <strain evidence="14 15">JBKA-6</strain>
    </source>
</reference>
<dbReference type="PANTHER" id="PTHR10890:SF3">
    <property type="entry name" value="CYSTEINE--TRNA LIGASE, CYTOPLASMIC"/>
    <property type="match status" value="1"/>
</dbReference>
<dbReference type="GO" id="GO:0006423">
    <property type="term" value="P:cysteinyl-tRNA aminoacylation"/>
    <property type="evidence" value="ECO:0007669"/>
    <property type="project" value="UniProtKB-UniRule"/>
</dbReference>
<dbReference type="KEGG" id="ise:JBKA6_1292"/>
<evidence type="ECO:0000259" key="13">
    <source>
        <dbReference type="SMART" id="SM00840"/>
    </source>
</evidence>
<dbReference type="InterPro" id="IPR014729">
    <property type="entry name" value="Rossmann-like_a/b/a_fold"/>
</dbReference>
<comment type="subunit">
    <text evidence="3 12">Monomer.</text>
</comment>
<dbReference type="PRINTS" id="PR00983">
    <property type="entry name" value="TRNASYNTHCYS"/>
</dbReference>
<dbReference type="GO" id="GO:0005524">
    <property type="term" value="F:ATP binding"/>
    <property type="evidence" value="ECO:0007669"/>
    <property type="project" value="UniProtKB-UniRule"/>
</dbReference>
<proteinExistence type="inferred from homology"/>
<keyword evidence="10 12" id="KW-0648">Protein biosynthesis</keyword>
<dbReference type="CDD" id="cd00672">
    <property type="entry name" value="CysRS_core"/>
    <property type="match status" value="1"/>
</dbReference>
<comment type="subcellular location">
    <subcellularLocation>
        <location evidence="1 12">Cytoplasm</location>
    </subcellularLocation>
</comment>
<dbReference type="EC" id="6.1.1.16" evidence="12"/>
<dbReference type="NCBIfam" id="TIGR00435">
    <property type="entry name" value="cysS"/>
    <property type="match status" value="1"/>
</dbReference>
<dbReference type="GO" id="GO:0008270">
    <property type="term" value="F:zinc ion binding"/>
    <property type="evidence" value="ECO:0007669"/>
    <property type="project" value="UniProtKB-UniRule"/>
</dbReference>
<dbReference type="InterPro" id="IPR024909">
    <property type="entry name" value="Cys-tRNA/MSH_ligase"/>
</dbReference>
<dbReference type="OrthoDB" id="9815130at2"/>
<feature type="short sequence motif" description="'KMSKS' region" evidence="12">
    <location>
        <begin position="283"/>
        <end position="287"/>
    </location>
</feature>
<dbReference type="AlphaFoldDB" id="A0A1J1DZI5"/>
<comment type="catalytic activity">
    <reaction evidence="12">
        <text>tRNA(Cys) + L-cysteine + ATP = L-cysteinyl-tRNA(Cys) + AMP + diphosphate</text>
        <dbReference type="Rhea" id="RHEA:17773"/>
        <dbReference type="Rhea" id="RHEA-COMP:9661"/>
        <dbReference type="Rhea" id="RHEA-COMP:9679"/>
        <dbReference type="ChEBI" id="CHEBI:30616"/>
        <dbReference type="ChEBI" id="CHEBI:33019"/>
        <dbReference type="ChEBI" id="CHEBI:35235"/>
        <dbReference type="ChEBI" id="CHEBI:78442"/>
        <dbReference type="ChEBI" id="CHEBI:78517"/>
        <dbReference type="ChEBI" id="CHEBI:456215"/>
        <dbReference type="EC" id="6.1.1.16"/>
    </reaction>
</comment>
<protein>
    <recommendedName>
        <fullName evidence="12">Cysteine--tRNA ligase</fullName>
        <ecNumber evidence="12">6.1.1.16</ecNumber>
    </recommendedName>
    <alternativeName>
        <fullName evidence="12">Cysteinyl-tRNA synthetase</fullName>
        <shortName evidence="12">CysRS</shortName>
    </alternativeName>
</protein>
<evidence type="ECO:0000256" key="1">
    <source>
        <dbReference type="ARBA" id="ARBA00004496"/>
    </source>
</evidence>
<feature type="binding site" evidence="12">
    <location>
        <position position="286"/>
    </location>
    <ligand>
        <name>ATP</name>
        <dbReference type="ChEBI" id="CHEBI:30616"/>
    </ligand>
</feature>
<keyword evidence="5 12" id="KW-0436">Ligase</keyword>
<feature type="domain" description="Cysteinyl-tRNA synthetase class Ia DALR" evidence="13">
    <location>
        <begin position="370"/>
        <end position="431"/>
    </location>
</feature>
<evidence type="ECO:0000256" key="7">
    <source>
        <dbReference type="ARBA" id="ARBA00022741"/>
    </source>
</evidence>
<evidence type="ECO:0000256" key="2">
    <source>
        <dbReference type="ARBA" id="ARBA00005594"/>
    </source>
</evidence>
<dbReference type="EMBL" id="AP014564">
    <property type="protein sequence ID" value="BAV95305.1"/>
    <property type="molecule type" value="Genomic_DNA"/>
</dbReference>
<sequence>MKGELKIYNSITKNKEIFSPINNESVGMYVCGPTVYNFVHLGNCRTFVFFDIVYRYLIHLGYKVRYVRNITDVGHLEDDTEDSEDKLLKKARLENLEPREIAQKYTYYFHMILLRLNTLPPNIEPTATGHIAEQIEMIEDIINDGFAYISNGSVYFDVVKYNEKYSYGKLSRRDIEKLIHNSRELKGQSEKKNSQDFALWKKASKNHIMRWKSPWGEGFPGWHIECSAMSKTYLGDSFDIHGGGMDLKFPHHDCEIAQSNIANRSEPGKYWMHTNMLTLNGDKMSKSKGNVLLPSDLFSGENSIFKKGFSPSAVKLFMLQAHYRSTLDISEEALEAAEKGYIKLMKALSVLDRLAPSEESTFDVKKWVDSCYEAINDDFNTSVLIANLFNLTKIINRLELKTESISKEDLTLLSEKIRVFIFEILGLEQSVSYEKDRLKEVLNILIEVRNNARKNRDWKLSDQIRDKLNDIGISLKDGENQTDFPEL</sequence>
<dbReference type="RefSeq" id="WP_096686985.1">
    <property type="nucleotide sequence ID" value="NZ_AP014564.1"/>
</dbReference>
<keyword evidence="7 12" id="KW-0547">Nucleotide-binding</keyword>
<evidence type="ECO:0000256" key="6">
    <source>
        <dbReference type="ARBA" id="ARBA00022723"/>
    </source>
</evidence>
<keyword evidence="8 12" id="KW-0862">Zinc</keyword>
<name>A0A1J1DZI5_9FLAO</name>
<evidence type="ECO:0000256" key="9">
    <source>
        <dbReference type="ARBA" id="ARBA00022840"/>
    </source>
</evidence>
<evidence type="ECO:0000256" key="10">
    <source>
        <dbReference type="ARBA" id="ARBA00022917"/>
    </source>
</evidence>
<dbReference type="Gene3D" id="1.20.120.1910">
    <property type="entry name" value="Cysteine-tRNA ligase, C-terminal anti-codon recognition domain"/>
    <property type="match status" value="1"/>
</dbReference>
<feature type="binding site" evidence="12">
    <location>
        <position position="31"/>
    </location>
    <ligand>
        <name>Zn(2+)</name>
        <dbReference type="ChEBI" id="CHEBI:29105"/>
    </ligand>
</feature>
<dbReference type="InterPro" id="IPR015273">
    <property type="entry name" value="Cys-tRNA-synt_Ia_DALR"/>
</dbReference>
<gene>
    <name evidence="12" type="primary">cysS</name>
    <name evidence="14" type="ORF">JBKA6_1292</name>
</gene>
<evidence type="ECO:0000256" key="5">
    <source>
        <dbReference type="ARBA" id="ARBA00022598"/>
    </source>
</evidence>
<keyword evidence="15" id="KW-1185">Reference proteome</keyword>
<keyword evidence="11 12" id="KW-0030">Aminoacyl-tRNA synthetase</keyword>
<evidence type="ECO:0000313" key="14">
    <source>
        <dbReference type="EMBL" id="BAV95305.1"/>
    </source>
</evidence>
<dbReference type="GO" id="GO:0004817">
    <property type="term" value="F:cysteine-tRNA ligase activity"/>
    <property type="evidence" value="ECO:0007669"/>
    <property type="project" value="UniProtKB-UniRule"/>
</dbReference>
<keyword evidence="4 12" id="KW-0963">Cytoplasm</keyword>
<comment type="cofactor">
    <cofactor evidence="12">
        <name>Zn(2+)</name>
        <dbReference type="ChEBI" id="CHEBI:29105"/>
    </cofactor>
    <text evidence="12">Binds 1 zinc ion per subunit.</text>
</comment>
<evidence type="ECO:0000256" key="3">
    <source>
        <dbReference type="ARBA" id="ARBA00011245"/>
    </source>
</evidence>
<keyword evidence="6 12" id="KW-0479">Metal-binding</keyword>
<feature type="binding site" evidence="12">
    <location>
        <position position="255"/>
    </location>
    <ligand>
        <name>Zn(2+)</name>
        <dbReference type="ChEBI" id="CHEBI:29105"/>
    </ligand>
</feature>
<dbReference type="Gene3D" id="3.40.50.620">
    <property type="entry name" value="HUPs"/>
    <property type="match status" value="1"/>
</dbReference>
<feature type="binding site" evidence="12">
    <location>
        <position position="226"/>
    </location>
    <ligand>
        <name>Zn(2+)</name>
        <dbReference type="ChEBI" id="CHEBI:29105"/>
    </ligand>
</feature>
<evidence type="ECO:0000256" key="4">
    <source>
        <dbReference type="ARBA" id="ARBA00022490"/>
    </source>
</evidence>
<evidence type="ECO:0000313" key="15">
    <source>
        <dbReference type="Proteomes" id="UP000243197"/>
    </source>
</evidence>
<feature type="short sequence motif" description="'HIGH' region" evidence="12">
    <location>
        <begin position="33"/>
        <end position="43"/>
    </location>
</feature>
<dbReference type="SUPFAM" id="SSF52374">
    <property type="entry name" value="Nucleotidylyl transferase"/>
    <property type="match status" value="1"/>
</dbReference>
<dbReference type="InterPro" id="IPR009080">
    <property type="entry name" value="tRNAsynth_Ia_anticodon-bd"/>
</dbReference>
<evidence type="ECO:0000256" key="8">
    <source>
        <dbReference type="ARBA" id="ARBA00022833"/>
    </source>
</evidence>
<evidence type="ECO:0000256" key="12">
    <source>
        <dbReference type="HAMAP-Rule" id="MF_00041"/>
    </source>
</evidence>
<dbReference type="Pfam" id="PF09190">
    <property type="entry name" value="DALR_2"/>
    <property type="match status" value="1"/>
</dbReference>
<comment type="similarity">
    <text evidence="2 12">Belongs to the class-I aminoacyl-tRNA synthetase family.</text>
</comment>
<dbReference type="PANTHER" id="PTHR10890">
    <property type="entry name" value="CYSTEINYL-TRNA SYNTHETASE"/>
    <property type="match status" value="1"/>
</dbReference>
<dbReference type="GO" id="GO:0005829">
    <property type="term" value="C:cytosol"/>
    <property type="evidence" value="ECO:0007669"/>
    <property type="project" value="TreeGrafter"/>
</dbReference>
<dbReference type="Proteomes" id="UP000243197">
    <property type="component" value="Chromosome"/>
</dbReference>